<gene>
    <name evidence="1" type="ORF">GGE12_006297</name>
</gene>
<name>A0A7W6RTT8_9HYPH</name>
<reference evidence="1 2" key="1">
    <citation type="submission" date="2020-08" db="EMBL/GenBank/DDBJ databases">
        <title>Genomic Encyclopedia of Type Strains, Phase IV (KMG-V): Genome sequencing to study the core and pangenomes of soil and plant-associated prokaryotes.</title>
        <authorList>
            <person name="Whitman W."/>
        </authorList>
    </citation>
    <scope>NUCLEOTIDE SEQUENCE [LARGE SCALE GENOMIC DNA]</scope>
    <source>
        <strain evidence="1 2">SEMIA 402</strain>
    </source>
</reference>
<dbReference type="RefSeq" id="WP_183929549.1">
    <property type="nucleotide sequence ID" value="NZ_JACIGM010000019.1"/>
</dbReference>
<dbReference type="EMBL" id="JACIGM010000019">
    <property type="protein sequence ID" value="MBB4278486.1"/>
    <property type="molecule type" value="Genomic_DNA"/>
</dbReference>
<keyword evidence="1" id="KW-0418">Kinase</keyword>
<evidence type="ECO:0000313" key="1">
    <source>
        <dbReference type="EMBL" id="MBB4278486.1"/>
    </source>
</evidence>
<dbReference type="Proteomes" id="UP000533641">
    <property type="component" value="Unassembled WGS sequence"/>
</dbReference>
<sequence length="177" mass="19668">MPVAILMGASGSGKTTIARAISERFRDNVEVLFFDRIGVPAFEDMVREYGSSEAWQRAKTIEWMNTLAKIAETGRKVVFEGQTRLAFVAEGAAAAGWSDYIPILVDCDDETRARRLIIDRQQPELANSEMMSWANYLRREAKASGCDILDTSAVSLDQAVSYVISRTGLLPVSWTPR</sequence>
<dbReference type="AlphaFoldDB" id="A0A7W6RTT8"/>
<dbReference type="SUPFAM" id="SSF52540">
    <property type="entry name" value="P-loop containing nucleoside triphosphate hydrolases"/>
    <property type="match status" value="1"/>
</dbReference>
<organism evidence="1 2">
    <name type="scientific">Rhizobium mongolense</name>
    <dbReference type="NCBI Taxonomy" id="57676"/>
    <lineage>
        <taxon>Bacteria</taxon>
        <taxon>Pseudomonadati</taxon>
        <taxon>Pseudomonadota</taxon>
        <taxon>Alphaproteobacteria</taxon>
        <taxon>Hyphomicrobiales</taxon>
        <taxon>Rhizobiaceae</taxon>
        <taxon>Rhizobium/Agrobacterium group</taxon>
        <taxon>Rhizobium</taxon>
    </lineage>
</organism>
<proteinExistence type="predicted"/>
<evidence type="ECO:0000313" key="2">
    <source>
        <dbReference type="Proteomes" id="UP000533641"/>
    </source>
</evidence>
<dbReference type="GO" id="GO:0016301">
    <property type="term" value="F:kinase activity"/>
    <property type="evidence" value="ECO:0007669"/>
    <property type="project" value="UniProtKB-KW"/>
</dbReference>
<keyword evidence="1" id="KW-0808">Transferase</keyword>
<accession>A0A7W6RTT8</accession>
<dbReference type="Gene3D" id="3.40.50.300">
    <property type="entry name" value="P-loop containing nucleotide triphosphate hydrolases"/>
    <property type="match status" value="1"/>
</dbReference>
<comment type="caution">
    <text evidence="1">The sequence shown here is derived from an EMBL/GenBank/DDBJ whole genome shotgun (WGS) entry which is preliminary data.</text>
</comment>
<dbReference type="Pfam" id="PF13238">
    <property type="entry name" value="AAA_18"/>
    <property type="match status" value="1"/>
</dbReference>
<protein>
    <submittedName>
        <fullName evidence="1">Shikimate kinase</fullName>
    </submittedName>
</protein>
<dbReference type="InterPro" id="IPR027417">
    <property type="entry name" value="P-loop_NTPase"/>
</dbReference>